<evidence type="ECO:0000256" key="5">
    <source>
        <dbReference type="ARBA" id="ARBA00022475"/>
    </source>
</evidence>
<accession>B9SLD7</accession>
<dbReference type="InterPro" id="IPR001245">
    <property type="entry name" value="Ser-Thr/Tyr_kinase_cat_dom"/>
</dbReference>
<comment type="similarity">
    <text evidence="3">Belongs to the RLP family.</text>
</comment>
<evidence type="ECO:0000256" key="2">
    <source>
        <dbReference type="ARBA" id="ARBA00008684"/>
    </source>
</evidence>
<dbReference type="FunFam" id="1.10.510.10:FF:000358">
    <property type="entry name" value="Putative leucine-rich repeat receptor-like serine/threonine-protein kinase"/>
    <property type="match status" value="1"/>
</dbReference>
<evidence type="ECO:0000313" key="26">
    <source>
        <dbReference type="EMBL" id="EEF35541.1"/>
    </source>
</evidence>
<keyword evidence="17 23" id="KW-0472">Membrane</keyword>
<dbReference type="InterPro" id="IPR051809">
    <property type="entry name" value="Plant_receptor-like_S/T_kinase"/>
</dbReference>
<dbReference type="PROSITE" id="PS00107">
    <property type="entry name" value="PROTEIN_KINASE_ATP"/>
    <property type="match status" value="1"/>
</dbReference>
<dbReference type="PANTHER" id="PTHR27008:SF543">
    <property type="entry name" value="PROTEIN KINASE DOMAIN-CONTAINING PROTEIN"/>
    <property type="match status" value="1"/>
</dbReference>
<protein>
    <recommendedName>
        <fullName evidence="4">non-specific serine/threonine protein kinase</fullName>
        <ecNumber evidence="4">2.7.11.1</ecNumber>
    </recommendedName>
</protein>
<dbReference type="InterPro" id="IPR001611">
    <property type="entry name" value="Leu-rich_rpt"/>
</dbReference>
<feature type="domain" description="Protein kinase" evidence="25">
    <location>
        <begin position="441"/>
        <end position="732"/>
    </location>
</feature>
<dbReference type="FunFam" id="3.80.10.10:FF:000111">
    <property type="entry name" value="LRR receptor-like serine/threonine-protein kinase ERECTA"/>
    <property type="match status" value="1"/>
</dbReference>
<keyword evidence="27" id="KW-1185">Reference proteome</keyword>
<organism evidence="26 27">
    <name type="scientific">Ricinus communis</name>
    <name type="common">Castor bean</name>
    <dbReference type="NCBI Taxonomy" id="3988"/>
    <lineage>
        <taxon>Eukaryota</taxon>
        <taxon>Viridiplantae</taxon>
        <taxon>Streptophyta</taxon>
        <taxon>Embryophyta</taxon>
        <taxon>Tracheophyta</taxon>
        <taxon>Spermatophyta</taxon>
        <taxon>Magnoliopsida</taxon>
        <taxon>eudicotyledons</taxon>
        <taxon>Gunneridae</taxon>
        <taxon>Pentapetalae</taxon>
        <taxon>rosids</taxon>
        <taxon>fabids</taxon>
        <taxon>Malpighiales</taxon>
        <taxon>Euphorbiaceae</taxon>
        <taxon>Acalyphoideae</taxon>
        <taxon>Acalypheae</taxon>
        <taxon>Ricinus</taxon>
    </lineage>
</organism>
<evidence type="ECO:0000256" key="6">
    <source>
        <dbReference type="ARBA" id="ARBA00022527"/>
    </source>
</evidence>
<gene>
    <name evidence="26" type="ORF">RCOM_0685640</name>
</gene>
<feature type="binding site" evidence="22">
    <location>
        <position position="470"/>
    </location>
    <ligand>
        <name>ATP</name>
        <dbReference type="ChEBI" id="CHEBI:30616"/>
    </ligand>
</feature>
<dbReference type="GO" id="GO:0106310">
    <property type="term" value="F:protein serine kinase activity"/>
    <property type="evidence" value="ECO:0007669"/>
    <property type="project" value="RHEA"/>
</dbReference>
<keyword evidence="7" id="KW-0597">Phosphoprotein</keyword>
<dbReference type="InterPro" id="IPR000719">
    <property type="entry name" value="Prot_kinase_dom"/>
</dbReference>
<evidence type="ECO:0000256" key="22">
    <source>
        <dbReference type="PROSITE-ProRule" id="PRU10141"/>
    </source>
</evidence>
<keyword evidence="16 23" id="KW-1133">Transmembrane helix</keyword>
<dbReference type="PROSITE" id="PS00108">
    <property type="entry name" value="PROTEIN_KINASE_ST"/>
    <property type="match status" value="1"/>
</dbReference>
<keyword evidence="18" id="KW-0675">Receptor</keyword>
<dbReference type="Gene3D" id="3.80.10.10">
    <property type="entry name" value="Ribonuclease Inhibitor"/>
    <property type="match status" value="3"/>
</dbReference>
<evidence type="ECO:0000256" key="7">
    <source>
        <dbReference type="ARBA" id="ARBA00022553"/>
    </source>
</evidence>
<dbReference type="GO" id="GO:0005886">
    <property type="term" value="C:plasma membrane"/>
    <property type="evidence" value="ECO:0007669"/>
    <property type="project" value="UniProtKB-SubCell"/>
</dbReference>
<dbReference type="Pfam" id="PF00560">
    <property type="entry name" value="LRR_1"/>
    <property type="match status" value="1"/>
</dbReference>
<dbReference type="EC" id="2.7.11.1" evidence="4"/>
<reference evidence="27" key="1">
    <citation type="journal article" date="2010" name="Nat. Biotechnol.">
        <title>Draft genome sequence of the oilseed species Ricinus communis.</title>
        <authorList>
            <person name="Chan A.P."/>
            <person name="Crabtree J."/>
            <person name="Zhao Q."/>
            <person name="Lorenzi H."/>
            <person name="Orvis J."/>
            <person name="Puiu D."/>
            <person name="Melake-Berhan A."/>
            <person name="Jones K.M."/>
            <person name="Redman J."/>
            <person name="Chen G."/>
            <person name="Cahoon E.B."/>
            <person name="Gedil M."/>
            <person name="Stanke M."/>
            <person name="Haas B.J."/>
            <person name="Wortman J.R."/>
            <person name="Fraser-Liggett C.M."/>
            <person name="Ravel J."/>
            <person name="Rabinowicz P.D."/>
        </authorList>
    </citation>
    <scope>NUCLEOTIDE SEQUENCE [LARGE SCALE GENOMIC DNA]</scope>
    <source>
        <strain evidence="27">cv. Hale</strain>
    </source>
</reference>
<evidence type="ECO:0000259" key="25">
    <source>
        <dbReference type="PROSITE" id="PS50011"/>
    </source>
</evidence>
<evidence type="ECO:0000256" key="19">
    <source>
        <dbReference type="ARBA" id="ARBA00023180"/>
    </source>
</evidence>
<keyword evidence="14 26" id="KW-0418">Kinase</keyword>
<dbReference type="EMBL" id="EQ974017">
    <property type="protein sequence ID" value="EEF35541.1"/>
    <property type="molecule type" value="Genomic_DNA"/>
</dbReference>
<dbReference type="SUPFAM" id="SSF56112">
    <property type="entry name" value="Protein kinase-like (PK-like)"/>
    <property type="match status" value="1"/>
</dbReference>
<evidence type="ECO:0000256" key="14">
    <source>
        <dbReference type="ARBA" id="ARBA00022777"/>
    </source>
</evidence>
<evidence type="ECO:0000256" key="18">
    <source>
        <dbReference type="ARBA" id="ARBA00023170"/>
    </source>
</evidence>
<dbReference type="PANTHER" id="PTHR27008">
    <property type="entry name" value="OS04G0122200 PROTEIN"/>
    <property type="match status" value="1"/>
</dbReference>
<dbReference type="CDD" id="cd14066">
    <property type="entry name" value="STKc_IRAK"/>
    <property type="match status" value="1"/>
</dbReference>
<dbReference type="eggNOG" id="ENOG502QPYS">
    <property type="taxonomic scope" value="Eukaryota"/>
</dbReference>
<keyword evidence="8" id="KW-0433">Leucine-rich repeat</keyword>
<evidence type="ECO:0000256" key="20">
    <source>
        <dbReference type="ARBA" id="ARBA00047899"/>
    </source>
</evidence>
<dbReference type="InterPro" id="IPR032675">
    <property type="entry name" value="LRR_dom_sf"/>
</dbReference>
<evidence type="ECO:0000256" key="1">
    <source>
        <dbReference type="ARBA" id="ARBA00004162"/>
    </source>
</evidence>
<dbReference type="InterPro" id="IPR011009">
    <property type="entry name" value="Kinase-like_dom_sf"/>
</dbReference>
<evidence type="ECO:0000256" key="9">
    <source>
        <dbReference type="ARBA" id="ARBA00022679"/>
    </source>
</evidence>
<keyword evidence="11 24" id="KW-0732">Signal</keyword>
<comment type="catalytic activity">
    <reaction evidence="21">
        <text>L-seryl-[protein] + ATP = O-phospho-L-seryl-[protein] + ADP + H(+)</text>
        <dbReference type="Rhea" id="RHEA:17989"/>
        <dbReference type="Rhea" id="RHEA-COMP:9863"/>
        <dbReference type="Rhea" id="RHEA-COMP:11604"/>
        <dbReference type="ChEBI" id="CHEBI:15378"/>
        <dbReference type="ChEBI" id="CHEBI:29999"/>
        <dbReference type="ChEBI" id="CHEBI:30616"/>
        <dbReference type="ChEBI" id="CHEBI:83421"/>
        <dbReference type="ChEBI" id="CHEBI:456216"/>
        <dbReference type="EC" id="2.7.11.1"/>
    </reaction>
</comment>
<evidence type="ECO:0000256" key="3">
    <source>
        <dbReference type="ARBA" id="ARBA00009592"/>
    </source>
</evidence>
<dbReference type="FunFam" id="3.30.200.20:FF:000432">
    <property type="entry name" value="LRR receptor-like serine/threonine-protein kinase EFR"/>
    <property type="match status" value="1"/>
</dbReference>
<evidence type="ECO:0000256" key="24">
    <source>
        <dbReference type="SAM" id="SignalP"/>
    </source>
</evidence>
<dbReference type="InParanoid" id="B9SLD7"/>
<evidence type="ECO:0000256" key="10">
    <source>
        <dbReference type="ARBA" id="ARBA00022692"/>
    </source>
</evidence>
<dbReference type="PROSITE" id="PS50011">
    <property type="entry name" value="PROTEIN_KINASE_DOM"/>
    <property type="match status" value="1"/>
</dbReference>
<keyword evidence="26" id="KW-0560">Oxidoreductase</keyword>
<sequence length="739" mass="83166">METKWWLLFWFLFWSFNPACCSQNETDRLALISFKESILRDPFGVLNSWNDSVHFCDWYGVTCSREHPDRVIALNLRSQALVGSLSSHIGNLSLLRYINFRNNSLHHHIPQEIGHLRHLRCIILSSNSLQGPIPISLSNASKLEEIASSNNHLTGLIPRDLGKLLHLRVVEFHFNQLEDDLSFIDSLTNCSMLSIIGLRSNFLRGSIPMSIANLSKQMQVMDLAQNELHGTIPMAVENLSNLRHFLLEMNHLTGPILINFDKFQRLSGMIPNSICKCSSLEQLYLQGNSFEGQIPQDLNALQGLQQLDISQNNFSGLIPESLADLNRLYYLNLSFNQLHGEVPEHGVFLSGSAVSLSRNNGLCGGIAEMKIHSCLSPNFNKNNISLAMKVTIPLVAVVVFVVFFLTCWYKKRNMKNIFVPSVDRQYRRISYEQLLESTNGFSKANIIGIGGFGSVYKGTLQQVGMEVAIKVLNMERRGAYKSFIAECQTLGSIRHRNILKLVSICSIESEGKYFKALIYEFMANGSLERWLHTSGREKDRKQRESGNLNLRQRLKIAVDIAHAIDYLHNGSPSTIIHGDLKPSNILLDEEMTAHVGDFGLAVIGSSIPIETQPHGVRGTVGYIAPEYGTSGSVSREGDVYSYGVLLLEMLTGKKPTDESFKDDLDLHTYVKRSFHNRVMNIVDARILAEDCIIPALRKDWIISALEIGVVCSMKHPRDRMEIRDVIKIFPNVNVLTVPV</sequence>
<dbReference type="Pfam" id="PF13855">
    <property type="entry name" value="LRR_8"/>
    <property type="match status" value="1"/>
</dbReference>
<comment type="catalytic activity">
    <reaction evidence="20">
        <text>L-threonyl-[protein] + ATP = O-phospho-L-threonyl-[protein] + ADP + H(+)</text>
        <dbReference type="Rhea" id="RHEA:46608"/>
        <dbReference type="Rhea" id="RHEA-COMP:11060"/>
        <dbReference type="Rhea" id="RHEA-COMP:11605"/>
        <dbReference type="ChEBI" id="CHEBI:15378"/>
        <dbReference type="ChEBI" id="CHEBI:30013"/>
        <dbReference type="ChEBI" id="CHEBI:30616"/>
        <dbReference type="ChEBI" id="CHEBI:61977"/>
        <dbReference type="ChEBI" id="CHEBI:456216"/>
        <dbReference type="EC" id="2.7.11.1"/>
    </reaction>
</comment>
<keyword evidence="19" id="KW-0325">Glycoprotein</keyword>
<dbReference type="InterPro" id="IPR013210">
    <property type="entry name" value="LRR_N_plant-typ"/>
</dbReference>
<dbReference type="Pfam" id="PF07714">
    <property type="entry name" value="PK_Tyr_Ser-Thr"/>
    <property type="match status" value="1"/>
</dbReference>
<evidence type="ECO:0000313" key="27">
    <source>
        <dbReference type="Proteomes" id="UP000008311"/>
    </source>
</evidence>
<dbReference type="Gene3D" id="3.30.200.20">
    <property type="entry name" value="Phosphorylase Kinase, domain 1"/>
    <property type="match status" value="1"/>
</dbReference>
<dbReference type="Proteomes" id="UP000008311">
    <property type="component" value="Unassembled WGS sequence"/>
</dbReference>
<dbReference type="SUPFAM" id="SSF52058">
    <property type="entry name" value="L domain-like"/>
    <property type="match status" value="1"/>
</dbReference>
<keyword evidence="10 23" id="KW-0812">Transmembrane</keyword>
<dbReference type="GO" id="GO:0004674">
    <property type="term" value="F:protein serine/threonine kinase activity"/>
    <property type="evidence" value="ECO:0007669"/>
    <property type="project" value="UniProtKB-KW"/>
</dbReference>
<keyword evidence="13 22" id="KW-0547">Nucleotide-binding</keyword>
<dbReference type="Gene3D" id="1.10.510.10">
    <property type="entry name" value="Transferase(Phosphotransferase) domain 1"/>
    <property type="match status" value="1"/>
</dbReference>
<evidence type="ECO:0000256" key="21">
    <source>
        <dbReference type="ARBA" id="ARBA00048679"/>
    </source>
</evidence>
<dbReference type="InterPro" id="IPR008271">
    <property type="entry name" value="Ser/Thr_kinase_AS"/>
</dbReference>
<evidence type="ECO:0000256" key="4">
    <source>
        <dbReference type="ARBA" id="ARBA00012513"/>
    </source>
</evidence>
<evidence type="ECO:0000256" key="17">
    <source>
        <dbReference type="ARBA" id="ARBA00023136"/>
    </source>
</evidence>
<name>B9SLD7_RICCO</name>
<dbReference type="GO" id="GO:0005524">
    <property type="term" value="F:ATP binding"/>
    <property type="evidence" value="ECO:0007669"/>
    <property type="project" value="UniProtKB-UniRule"/>
</dbReference>
<evidence type="ECO:0000256" key="23">
    <source>
        <dbReference type="SAM" id="Phobius"/>
    </source>
</evidence>
<keyword evidence="6" id="KW-0723">Serine/threonine-protein kinase</keyword>
<keyword evidence="9" id="KW-0808">Transferase</keyword>
<evidence type="ECO:0000256" key="8">
    <source>
        <dbReference type="ARBA" id="ARBA00022614"/>
    </source>
</evidence>
<keyword evidence="5" id="KW-1003">Cell membrane</keyword>
<dbReference type="InterPro" id="IPR017441">
    <property type="entry name" value="Protein_kinase_ATP_BS"/>
</dbReference>
<evidence type="ECO:0000256" key="12">
    <source>
        <dbReference type="ARBA" id="ARBA00022737"/>
    </source>
</evidence>
<evidence type="ECO:0000256" key="15">
    <source>
        <dbReference type="ARBA" id="ARBA00022840"/>
    </source>
</evidence>
<proteinExistence type="inferred from homology"/>
<feature type="chain" id="PRO_5002889493" description="non-specific serine/threonine protein kinase" evidence="24">
    <location>
        <begin position="22"/>
        <end position="739"/>
    </location>
</feature>
<evidence type="ECO:0000256" key="16">
    <source>
        <dbReference type="ARBA" id="ARBA00022989"/>
    </source>
</evidence>
<dbReference type="Pfam" id="PF08263">
    <property type="entry name" value="LRRNT_2"/>
    <property type="match status" value="1"/>
</dbReference>
<dbReference type="SMART" id="SM00220">
    <property type="entry name" value="S_TKc"/>
    <property type="match status" value="1"/>
</dbReference>
<evidence type="ECO:0000256" key="11">
    <source>
        <dbReference type="ARBA" id="ARBA00022729"/>
    </source>
</evidence>
<comment type="subcellular location">
    <subcellularLocation>
        <location evidence="1">Cell membrane</location>
        <topology evidence="1">Single-pass membrane protein</topology>
    </subcellularLocation>
</comment>
<keyword evidence="15 22" id="KW-0067">ATP-binding</keyword>
<dbReference type="GO" id="GO:0016491">
    <property type="term" value="F:oxidoreductase activity"/>
    <property type="evidence" value="ECO:0007669"/>
    <property type="project" value="UniProtKB-KW"/>
</dbReference>
<comment type="similarity">
    <text evidence="2">Belongs to the protein kinase superfamily. Ser/Thr protein kinase family.</text>
</comment>
<feature type="signal peptide" evidence="24">
    <location>
        <begin position="1"/>
        <end position="21"/>
    </location>
</feature>
<dbReference type="AlphaFoldDB" id="B9SLD7"/>
<feature type="transmembrane region" description="Helical" evidence="23">
    <location>
        <begin position="386"/>
        <end position="409"/>
    </location>
</feature>
<dbReference type="FunFam" id="3.80.10.10:FF:000627">
    <property type="entry name" value="Probable leucine-rich repeat receptor-like protein kinase At2g33170"/>
    <property type="match status" value="1"/>
</dbReference>
<keyword evidence="12" id="KW-0677">Repeat</keyword>
<evidence type="ECO:0000256" key="13">
    <source>
        <dbReference type="ARBA" id="ARBA00022741"/>
    </source>
</evidence>